<evidence type="ECO:0000313" key="4">
    <source>
        <dbReference type="Proteomes" id="UP001153954"/>
    </source>
</evidence>
<dbReference type="EMBL" id="CAKOGL010000028">
    <property type="protein sequence ID" value="CAH2105572.1"/>
    <property type="molecule type" value="Genomic_DNA"/>
</dbReference>
<accession>A0AAU9V1D8</accession>
<evidence type="ECO:0000256" key="2">
    <source>
        <dbReference type="SAM" id="MobiDB-lite"/>
    </source>
</evidence>
<organism evidence="3 4">
    <name type="scientific">Euphydryas editha</name>
    <name type="common">Edith's checkerspot</name>
    <dbReference type="NCBI Taxonomy" id="104508"/>
    <lineage>
        <taxon>Eukaryota</taxon>
        <taxon>Metazoa</taxon>
        <taxon>Ecdysozoa</taxon>
        <taxon>Arthropoda</taxon>
        <taxon>Hexapoda</taxon>
        <taxon>Insecta</taxon>
        <taxon>Pterygota</taxon>
        <taxon>Neoptera</taxon>
        <taxon>Endopterygota</taxon>
        <taxon>Lepidoptera</taxon>
        <taxon>Glossata</taxon>
        <taxon>Ditrysia</taxon>
        <taxon>Papilionoidea</taxon>
        <taxon>Nymphalidae</taxon>
        <taxon>Nymphalinae</taxon>
        <taxon>Euphydryas</taxon>
    </lineage>
</organism>
<gene>
    <name evidence="3" type="ORF">EEDITHA_LOCUS19815</name>
</gene>
<keyword evidence="1" id="KW-0175">Coiled coil</keyword>
<proteinExistence type="predicted"/>
<sequence>MALNEIDQLKLASGDNNDLTPTDKNEVLPDKILDESAEKSIGIKTSTEQVEPNGNSSKNFDNDETKLKERIAQCKEILTSLKLELHEEKVKLSKEGRVTQLQSIEPLSKLSCMDNNEQTIDKMDDFSFTTDIYPSSVNHNLHCDENLLEYEKQLLKYQKTLNMAQIEKKNAIRKQMLAKAFKLKLLEVENQCNIELIRIKQSLQCLEPLKLIADKWKTNNNDNHYDTFELIPRYPEFSTFSGSDASSISNADDNDNKLSI</sequence>
<reference evidence="3" key="1">
    <citation type="submission" date="2022-03" db="EMBL/GenBank/DDBJ databases">
        <authorList>
            <person name="Tunstrom K."/>
        </authorList>
    </citation>
    <scope>NUCLEOTIDE SEQUENCE</scope>
</reference>
<dbReference type="AlphaFoldDB" id="A0AAU9V1D8"/>
<feature type="compositionally biased region" description="Polar residues" evidence="2">
    <location>
        <begin position="43"/>
        <end position="59"/>
    </location>
</feature>
<comment type="caution">
    <text evidence="3">The sequence shown here is derived from an EMBL/GenBank/DDBJ whole genome shotgun (WGS) entry which is preliminary data.</text>
</comment>
<protein>
    <submittedName>
        <fullName evidence="3">Uncharacterized protein</fullName>
    </submittedName>
</protein>
<dbReference type="Proteomes" id="UP001153954">
    <property type="component" value="Unassembled WGS sequence"/>
</dbReference>
<name>A0AAU9V1D8_EUPED</name>
<keyword evidence="4" id="KW-1185">Reference proteome</keyword>
<feature type="region of interest" description="Disordered" evidence="2">
    <location>
        <begin position="1"/>
        <end position="62"/>
    </location>
</feature>
<feature type="compositionally biased region" description="Basic and acidic residues" evidence="2">
    <location>
        <begin position="21"/>
        <end position="38"/>
    </location>
</feature>
<evidence type="ECO:0000313" key="3">
    <source>
        <dbReference type="EMBL" id="CAH2105572.1"/>
    </source>
</evidence>
<feature type="coiled-coil region" evidence="1">
    <location>
        <begin position="147"/>
        <end position="174"/>
    </location>
</feature>
<evidence type="ECO:0000256" key="1">
    <source>
        <dbReference type="SAM" id="Coils"/>
    </source>
</evidence>